<name>A0A5B7G556_PORTR</name>
<evidence type="ECO:0000313" key="2">
    <source>
        <dbReference type="Proteomes" id="UP000324222"/>
    </source>
</evidence>
<keyword evidence="2" id="KW-1185">Reference proteome</keyword>
<protein>
    <submittedName>
        <fullName evidence="1">Uncharacterized protein</fullName>
    </submittedName>
</protein>
<dbReference type="AlphaFoldDB" id="A0A5B7G556"/>
<dbReference type="EMBL" id="VSRR010010763">
    <property type="protein sequence ID" value="MPC52298.1"/>
    <property type="molecule type" value="Genomic_DNA"/>
</dbReference>
<organism evidence="1 2">
    <name type="scientific">Portunus trituberculatus</name>
    <name type="common">Swimming crab</name>
    <name type="synonym">Neptunus trituberculatus</name>
    <dbReference type="NCBI Taxonomy" id="210409"/>
    <lineage>
        <taxon>Eukaryota</taxon>
        <taxon>Metazoa</taxon>
        <taxon>Ecdysozoa</taxon>
        <taxon>Arthropoda</taxon>
        <taxon>Crustacea</taxon>
        <taxon>Multicrustacea</taxon>
        <taxon>Malacostraca</taxon>
        <taxon>Eumalacostraca</taxon>
        <taxon>Eucarida</taxon>
        <taxon>Decapoda</taxon>
        <taxon>Pleocyemata</taxon>
        <taxon>Brachyura</taxon>
        <taxon>Eubrachyura</taxon>
        <taxon>Portunoidea</taxon>
        <taxon>Portunidae</taxon>
        <taxon>Portuninae</taxon>
        <taxon>Portunus</taxon>
    </lineage>
</organism>
<dbReference type="Proteomes" id="UP000324222">
    <property type="component" value="Unassembled WGS sequence"/>
</dbReference>
<reference evidence="1 2" key="1">
    <citation type="submission" date="2019-05" db="EMBL/GenBank/DDBJ databases">
        <title>Another draft genome of Portunus trituberculatus and its Hox gene families provides insights of decapod evolution.</title>
        <authorList>
            <person name="Jeong J.-H."/>
            <person name="Song I."/>
            <person name="Kim S."/>
            <person name="Choi T."/>
            <person name="Kim D."/>
            <person name="Ryu S."/>
            <person name="Kim W."/>
        </authorList>
    </citation>
    <scope>NUCLEOTIDE SEQUENCE [LARGE SCALE GENOMIC DNA]</scope>
    <source>
        <tissue evidence="1">Muscle</tissue>
    </source>
</reference>
<comment type="caution">
    <text evidence="1">The sequence shown here is derived from an EMBL/GenBank/DDBJ whole genome shotgun (WGS) entry which is preliminary data.</text>
</comment>
<sequence length="112" mass="12181">MSQTFRGGVAARPDGVPAALLHKHRYKSRRDTHWHTFLTWVTARIENPCFVLPADAEGGRLAPAQLTPASSLPRRLHTGKEGGGRWTLVATLTRLEGRREGGKSGVLSTTGI</sequence>
<proteinExistence type="predicted"/>
<evidence type="ECO:0000313" key="1">
    <source>
        <dbReference type="EMBL" id="MPC52298.1"/>
    </source>
</evidence>
<accession>A0A5B7G556</accession>
<gene>
    <name evidence="1" type="ORF">E2C01_046162</name>
</gene>